<evidence type="ECO:0000313" key="4">
    <source>
        <dbReference type="Proteomes" id="UP001055439"/>
    </source>
</evidence>
<proteinExistence type="inferred from homology"/>
<dbReference type="SUPFAM" id="SSF52266">
    <property type="entry name" value="SGNH hydrolase"/>
    <property type="match status" value="1"/>
</dbReference>
<dbReference type="FunFam" id="3.40.50.1110:FF:000003">
    <property type="entry name" value="GDSL esterase/lipase APG"/>
    <property type="match status" value="2"/>
</dbReference>
<dbReference type="OrthoDB" id="1600564at2759"/>
<evidence type="ECO:0000313" key="3">
    <source>
        <dbReference type="EMBL" id="URD94416.1"/>
    </source>
</evidence>
<dbReference type="Proteomes" id="UP001055439">
    <property type="component" value="Chromosome 4"/>
</dbReference>
<name>A0A9E7FHN9_9LILI</name>
<dbReference type="GO" id="GO:0016788">
    <property type="term" value="F:hydrolase activity, acting on ester bonds"/>
    <property type="evidence" value="ECO:0007669"/>
    <property type="project" value="InterPro"/>
</dbReference>
<dbReference type="InterPro" id="IPR001087">
    <property type="entry name" value="GDSL"/>
</dbReference>
<keyword evidence="2" id="KW-0732">Signal</keyword>
<reference evidence="3" key="1">
    <citation type="submission" date="2022-05" db="EMBL/GenBank/DDBJ databases">
        <title>The Musa troglodytarum L. genome provides insights into the mechanism of non-climacteric behaviour and enrichment of carotenoids.</title>
        <authorList>
            <person name="Wang J."/>
        </authorList>
    </citation>
    <scope>NUCLEOTIDE SEQUENCE</scope>
    <source>
        <tissue evidence="3">Leaf</tissue>
    </source>
</reference>
<evidence type="ECO:0000256" key="2">
    <source>
        <dbReference type="SAM" id="SignalP"/>
    </source>
</evidence>
<sequence length="696" mass="75534">MMFFCLPRAAAAALFIFLHRCLLFPAPVLSLNQTAALVPAVIVFGDSIVDPGNNNVMRTIVKSNFPPYGKDFIGHSPTGRFCNGKIPTDFIASTLGVKELLPAYLGTTLGPEDLLTGVSFASSGSGFDPLTPTIMSVLSLPDQLELFKEYKKKVIGIAGKKGTNNIISASLYVVCAGSDDIANNYFLPASLRQHSYDFSSYAKFLVHKASGFVEDLVSLGARRVAVVGIPPIGCVPSQRTLGGGIMRSCASGHNQIAQLYNSGLKEELQRLKTKHQGTKLVYVDIYTVLLDMMLHPNAYVLLHRTIHQLSSIRRSCPVEEAAAGDETMGLRTKMVSHSAPALFTSLLLLLLLQLFGRAHGYSSNRTTGPMVPAVIAFGDSIIDPGNNDVLLTSIRCDFPPYGQDFIDHQATGRFSNGLIPTDLIASGLGVKELLPPYLGVDLSPEDILTGVSFASGATGFDPLTPEIVSVFSMTDELKLFAEYKEKLNAIAGEARGAEIVSKALYVVCAGTDDIANTYYATPFRRPHYDIHSYVDLLIAGASDFIKQLHGMGARKIGFVGLPPIGCVPSQRTVGGGILRKCEETRNQAAQLYNSKIEQEIQRLSGEFGDGTKLVYIDIYDILLDLIRRPGYYGFKVSTKGCCGTGTIEVTLLCNSKTATVCSDVTEYVFWDSYHPTEKAYKIIVGSIFDNYIQFLL</sequence>
<dbReference type="InterPro" id="IPR035669">
    <property type="entry name" value="SGNH_plant_lipase-like"/>
</dbReference>
<protein>
    <submittedName>
        <fullName evidence="3">GDSL-like Lipase/Acylhydrolase</fullName>
    </submittedName>
</protein>
<keyword evidence="4" id="KW-1185">Reference proteome</keyword>
<dbReference type="CDD" id="cd01837">
    <property type="entry name" value="SGNH_plant_lipase_like"/>
    <property type="match status" value="2"/>
</dbReference>
<accession>A0A9E7FHN9</accession>
<dbReference type="InterPro" id="IPR050592">
    <property type="entry name" value="GDSL_lipolytic_enzyme"/>
</dbReference>
<dbReference type="AlphaFoldDB" id="A0A9E7FHN9"/>
<gene>
    <name evidence="3" type="ORF">MUK42_28929</name>
</gene>
<dbReference type="InterPro" id="IPR036514">
    <property type="entry name" value="SGNH_hydro_sf"/>
</dbReference>
<dbReference type="PANTHER" id="PTHR45642:SF95">
    <property type="entry name" value="GDSL-LIKE LIPASE_ACYLHYDROLASE FAMILY PROTEIN, EXPRESSED"/>
    <property type="match status" value="1"/>
</dbReference>
<feature type="signal peptide" evidence="2">
    <location>
        <begin position="1"/>
        <end position="30"/>
    </location>
</feature>
<dbReference type="PANTHER" id="PTHR45642">
    <property type="entry name" value="GDSL ESTERASE/LIPASE EXL3"/>
    <property type="match status" value="1"/>
</dbReference>
<evidence type="ECO:0000256" key="1">
    <source>
        <dbReference type="ARBA" id="ARBA00008668"/>
    </source>
</evidence>
<dbReference type="Pfam" id="PF00657">
    <property type="entry name" value="Lipase_GDSL"/>
    <property type="match status" value="2"/>
</dbReference>
<dbReference type="Gene3D" id="3.40.50.1110">
    <property type="entry name" value="SGNH hydrolase"/>
    <property type="match status" value="2"/>
</dbReference>
<feature type="chain" id="PRO_5038478828" evidence="2">
    <location>
        <begin position="31"/>
        <end position="696"/>
    </location>
</feature>
<dbReference type="EMBL" id="CP097506">
    <property type="protein sequence ID" value="URD94416.1"/>
    <property type="molecule type" value="Genomic_DNA"/>
</dbReference>
<comment type="similarity">
    <text evidence="1">Belongs to the 'GDSL' lipolytic enzyme family.</text>
</comment>
<organism evidence="3 4">
    <name type="scientific">Musa troglodytarum</name>
    <name type="common">fe'i banana</name>
    <dbReference type="NCBI Taxonomy" id="320322"/>
    <lineage>
        <taxon>Eukaryota</taxon>
        <taxon>Viridiplantae</taxon>
        <taxon>Streptophyta</taxon>
        <taxon>Embryophyta</taxon>
        <taxon>Tracheophyta</taxon>
        <taxon>Spermatophyta</taxon>
        <taxon>Magnoliopsida</taxon>
        <taxon>Liliopsida</taxon>
        <taxon>Zingiberales</taxon>
        <taxon>Musaceae</taxon>
        <taxon>Musa</taxon>
    </lineage>
</organism>